<name>A0A916ZED1_9BACL</name>
<reference evidence="1" key="1">
    <citation type="journal article" date="2014" name="Int. J. Syst. Evol. Microbiol.">
        <title>Complete genome sequence of Corynebacterium casei LMG S-19264T (=DSM 44701T), isolated from a smear-ripened cheese.</title>
        <authorList>
            <consortium name="US DOE Joint Genome Institute (JGI-PGF)"/>
            <person name="Walter F."/>
            <person name="Albersmeier A."/>
            <person name="Kalinowski J."/>
            <person name="Ruckert C."/>
        </authorList>
    </citation>
    <scope>NUCLEOTIDE SEQUENCE</scope>
    <source>
        <strain evidence="1">CGMCC 1.15178</strain>
    </source>
</reference>
<organism evidence="1 2">
    <name type="scientific">Paenibacillus nasutitermitis</name>
    <dbReference type="NCBI Taxonomy" id="1652958"/>
    <lineage>
        <taxon>Bacteria</taxon>
        <taxon>Bacillati</taxon>
        <taxon>Bacillota</taxon>
        <taxon>Bacilli</taxon>
        <taxon>Bacillales</taxon>
        <taxon>Paenibacillaceae</taxon>
        <taxon>Paenibacillus</taxon>
    </lineage>
</organism>
<evidence type="ECO:0000313" key="1">
    <source>
        <dbReference type="EMBL" id="GGD90941.1"/>
    </source>
</evidence>
<proteinExistence type="predicted"/>
<keyword evidence="2" id="KW-1185">Reference proteome</keyword>
<gene>
    <name evidence="1" type="ORF">GCM10010911_57060</name>
</gene>
<protein>
    <submittedName>
        <fullName evidence="1">Uncharacterized protein</fullName>
    </submittedName>
</protein>
<dbReference type="EMBL" id="BMHP01000005">
    <property type="protein sequence ID" value="GGD90941.1"/>
    <property type="molecule type" value="Genomic_DNA"/>
</dbReference>
<evidence type="ECO:0000313" key="2">
    <source>
        <dbReference type="Proteomes" id="UP000612456"/>
    </source>
</evidence>
<reference evidence="1" key="2">
    <citation type="submission" date="2020-09" db="EMBL/GenBank/DDBJ databases">
        <authorList>
            <person name="Sun Q."/>
            <person name="Zhou Y."/>
        </authorList>
    </citation>
    <scope>NUCLEOTIDE SEQUENCE</scope>
    <source>
        <strain evidence="1">CGMCC 1.15178</strain>
    </source>
</reference>
<dbReference type="Proteomes" id="UP000612456">
    <property type="component" value="Unassembled WGS sequence"/>
</dbReference>
<comment type="caution">
    <text evidence="1">The sequence shown here is derived from an EMBL/GenBank/DDBJ whole genome shotgun (WGS) entry which is preliminary data.</text>
</comment>
<accession>A0A916ZED1</accession>
<sequence length="80" mass="9161">MQEKSEGIGIKFVHNGELLLMIIWGGLNPEDNLYKGNIALLMFFIKNKIKRVQGQIHGNRLAAYKEFFISISSASHWVKK</sequence>
<dbReference type="AlphaFoldDB" id="A0A916ZED1"/>